<feature type="transmembrane region" description="Helical" evidence="2">
    <location>
        <begin position="21"/>
        <end position="38"/>
    </location>
</feature>
<comment type="caution">
    <text evidence="3">The sequence shown here is derived from an EMBL/GenBank/DDBJ whole genome shotgun (WGS) entry which is preliminary data.</text>
</comment>
<evidence type="ECO:0000313" key="3">
    <source>
        <dbReference type="EMBL" id="MBE9253141.1"/>
    </source>
</evidence>
<evidence type="ECO:0000256" key="2">
    <source>
        <dbReference type="SAM" id="Phobius"/>
    </source>
</evidence>
<proteinExistence type="predicted"/>
<dbReference type="SUPFAM" id="SSF82171">
    <property type="entry name" value="DPP6 N-terminal domain-like"/>
    <property type="match status" value="1"/>
</dbReference>
<dbReference type="EMBL" id="JADEVV010000009">
    <property type="protein sequence ID" value="MBE9253141.1"/>
    <property type="molecule type" value="Genomic_DNA"/>
</dbReference>
<protein>
    <recommendedName>
        <fullName evidence="5">SbsA Ig-like domain-containing protein</fullName>
    </recommendedName>
</protein>
<dbReference type="Proteomes" id="UP000658720">
    <property type="component" value="Unassembled WGS sequence"/>
</dbReference>
<evidence type="ECO:0000256" key="1">
    <source>
        <dbReference type="SAM" id="MobiDB-lite"/>
    </source>
</evidence>
<evidence type="ECO:0008006" key="5">
    <source>
        <dbReference type="Google" id="ProtNLM"/>
    </source>
</evidence>
<dbReference type="InterPro" id="IPR011042">
    <property type="entry name" value="6-blade_b-propeller_TolB-like"/>
</dbReference>
<dbReference type="RefSeq" id="WP_190598499.1">
    <property type="nucleotide sequence ID" value="NZ_JADEVV010000009.1"/>
</dbReference>
<keyword evidence="4" id="KW-1185">Reference proteome</keyword>
<organism evidence="3 4">
    <name type="scientific">Synechocystis salina LEGE 00031</name>
    <dbReference type="NCBI Taxonomy" id="1828736"/>
    <lineage>
        <taxon>Bacteria</taxon>
        <taxon>Bacillati</taxon>
        <taxon>Cyanobacteriota</taxon>
        <taxon>Cyanophyceae</taxon>
        <taxon>Synechococcales</taxon>
        <taxon>Merismopediaceae</taxon>
        <taxon>Synechocystis</taxon>
    </lineage>
</organism>
<evidence type="ECO:0000313" key="4">
    <source>
        <dbReference type="Proteomes" id="UP000658720"/>
    </source>
</evidence>
<name>A0ABR9VP51_9SYNC</name>
<dbReference type="Gene3D" id="2.120.10.30">
    <property type="entry name" value="TolB, C-terminal domain"/>
    <property type="match status" value="1"/>
</dbReference>
<keyword evidence="2" id="KW-1133">Transmembrane helix</keyword>
<reference evidence="3 4" key="1">
    <citation type="submission" date="2020-10" db="EMBL/GenBank/DDBJ databases">
        <authorList>
            <person name="Castelo-Branco R."/>
            <person name="Eusebio N."/>
            <person name="Adriana R."/>
            <person name="Vieira A."/>
            <person name="Brugerolle De Fraissinette N."/>
            <person name="Rezende De Castro R."/>
            <person name="Schneider M.P."/>
            <person name="Vasconcelos V."/>
            <person name="Leao P.N."/>
        </authorList>
    </citation>
    <scope>NUCLEOTIDE SEQUENCE [LARGE SCALE GENOMIC DNA]</scope>
    <source>
        <strain evidence="3 4">LEGE 00031</strain>
    </source>
</reference>
<keyword evidence="2" id="KW-0812">Transmembrane</keyword>
<gene>
    <name evidence="3" type="ORF">IQ217_04545</name>
</gene>
<feature type="region of interest" description="Disordered" evidence="1">
    <location>
        <begin position="470"/>
        <end position="492"/>
    </location>
</feature>
<accession>A0ABR9VP51</accession>
<sequence>MMERFSPTPDLWKKLSLFDRTVGAIAIILISLIVVVLLRGNQSPLSVTQYSWRNTNIGAQTQALTMTFNHPVDPGKIEAGLTIDPPLAGKTIWQGRRWFYSLTEIPRYGTNYQLSLPLPAMVRGRGEQDFTSVITSRARALVYIGVGGEERGRLILYNITNPQQPQKIILTPRDLTVRQFQIYPQGDRLVFTATDPTRRSGQQNIFTVTTGINNLNTQTKILPGKLERLWENQDYDNQRIALATNGSTLVIARQNVQNPADAGLWVAPKGDSPRPLGIKADQFIVGPNGNFLAVTQEGGVGLIPLTPNAGAPQFLEAMEQALDFSPNGKELLLTQQNPDFSHSLVIYDLQDRTQREILRGPYPLLSCRFDPRSQPRAYCLQADFIQREGEPVQPEPYLAVINLTDGQTRPLLALPNYPEVDLAIAPDGLGLMFDQVATGPSMGSHDLLTNSQRSIVDGRVWLLPLPGDLATETDADPDPQELTAGFAPRWMP</sequence>
<keyword evidence="2" id="KW-0472">Membrane</keyword>